<evidence type="ECO:0000256" key="2">
    <source>
        <dbReference type="ARBA" id="ARBA00004236"/>
    </source>
</evidence>
<dbReference type="InterPro" id="IPR050736">
    <property type="entry name" value="Sensor_HK_Regulatory"/>
</dbReference>
<dbReference type="Pfam" id="PF02518">
    <property type="entry name" value="HATPase_c"/>
    <property type="match status" value="1"/>
</dbReference>
<dbReference type="STRING" id="168384.SAMN05660368_03399"/>
<dbReference type="SUPFAM" id="SSF47384">
    <property type="entry name" value="Homodimeric domain of signal transducing histidine kinase"/>
    <property type="match status" value="1"/>
</dbReference>
<protein>
    <recommendedName>
        <fullName evidence="3">histidine kinase</fullName>
        <ecNumber evidence="3">2.7.13.3</ecNumber>
    </recommendedName>
</protein>
<reference evidence="15" key="1">
    <citation type="submission" date="2009-07" db="EMBL/GenBank/DDBJ databases">
        <authorList>
            <person name="Weinstock G."/>
            <person name="Sodergren E."/>
            <person name="Clifton S."/>
            <person name="Fulton L."/>
            <person name="Fulton B."/>
            <person name="Courtney L."/>
            <person name="Fronick C."/>
            <person name="Harrison M."/>
            <person name="Strong C."/>
            <person name="Farmer C."/>
            <person name="Delahaunty K."/>
            <person name="Markovic C."/>
            <person name="Hall O."/>
            <person name="Minx P."/>
            <person name="Tomlinson C."/>
            <person name="Mitreva M."/>
            <person name="Nelson J."/>
            <person name="Hou S."/>
            <person name="Wollam A."/>
            <person name="Pepin K.H."/>
            <person name="Johnson M."/>
            <person name="Bhonagiri V."/>
            <person name="Nash W.E."/>
            <person name="Warren W."/>
            <person name="Chinwalla A."/>
            <person name="Mardis E.R."/>
            <person name="Wilson R.K."/>
        </authorList>
    </citation>
    <scope>NUCLEOTIDE SEQUENCE [LARGE SCALE GENOMIC DNA]</scope>
    <source>
        <strain evidence="15">DSM 14469</strain>
    </source>
</reference>
<dbReference type="InterPro" id="IPR005467">
    <property type="entry name" value="His_kinase_dom"/>
</dbReference>
<dbReference type="AlphaFoldDB" id="C6LJU3"/>
<evidence type="ECO:0000256" key="4">
    <source>
        <dbReference type="ARBA" id="ARBA00022475"/>
    </source>
</evidence>
<evidence type="ECO:0000256" key="7">
    <source>
        <dbReference type="ARBA" id="ARBA00022741"/>
    </source>
</evidence>
<accession>C6LJU3</accession>
<keyword evidence="6" id="KW-0808">Transferase</keyword>
<dbReference type="PANTHER" id="PTHR43711:SF1">
    <property type="entry name" value="HISTIDINE KINASE 1"/>
    <property type="match status" value="1"/>
</dbReference>
<dbReference type="InterPro" id="IPR003660">
    <property type="entry name" value="HAMP_dom"/>
</dbReference>
<feature type="domain" description="HAMP" evidence="14">
    <location>
        <begin position="86"/>
        <end position="138"/>
    </location>
</feature>
<evidence type="ECO:0000256" key="3">
    <source>
        <dbReference type="ARBA" id="ARBA00012438"/>
    </source>
</evidence>
<evidence type="ECO:0000259" key="14">
    <source>
        <dbReference type="PROSITE" id="PS50885"/>
    </source>
</evidence>
<dbReference type="InterPro" id="IPR036097">
    <property type="entry name" value="HisK_dim/P_sf"/>
</dbReference>
<keyword evidence="8 15" id="KW-0418">Kinase</keyword>
<keyword evidence="12" id="KW-0812">Transmembrane</keyword>
<dbReference type="Pfam" id="PF00512">
    <property type="entry name" value="HisKA"/>
    <property type="match status" value="1"/>
</dbReference>
<evidence type="ECO:0000256" key="10">
    <source>
        <dbReference type="ARBA" id="ARBA00023012"/>
    </source>
</evidence>
<dbReference type="CDD" id="cd00082">
    <property type="entry name" value="HisKA"/>
    <property type="match status" value="1"/>
</dbReference>
<keyword evidence="11 12" id="KW-0472">Membrane</keyword>
<dbReference type="SMART" id="SM00387">
    <property type="entry name" value="HATPase_c"/>
    <property type="match status" value="1"/>
</dbReference>
<dbReference type="InterPro" id="IPR004358">
    <property type="entry name" value="Sig_transdc_His_kin-like_C"/>
</dbReference>
<keyword evidence="9" id="KW-0067">ATP-binding</keyword>
<evidence type="ECO:0000256" key="12">
    <source>
        <dbReference type="SAM" id="Phobius"/>
    </source>
</evidence>
<feature type="transmembrane region" description="Helical" evidence="12">
    <location>
        <begin position="64"/>
        <end position="89"/>
    </location>
</feature>
<evidence type="ECO:0000256" key="5">
    <source>
        <dbReference type="ARBA" id="ARBA00022553"/>
    </source>
</evidence>
<dbReference type="InterPro" id="IPR003594">
    <property type="entry name" value="HATPase_dom"/>
</dbReference>
<evidence type="ECO:0000256" key="8">
    <source>
        <dbReference type="ARBA" id="ARBA00022777"/>
    </source>
</evidence>
<keyword evidence="12" id="KW-1133">Transmembrane helix</keyword>
<evidence type="ECO:0000313" key="15">
    <source>
        <dbReference type="EMBL" id="EET59021.1"/>
    </source>
</evidence>
<keyword evidence="16" id="KW-1185">Reference proteome</keyword>
<evidence type="ECO:0000256" key="9">
    <source>
        <dbReference type="ARBA" id="ARBA00022840"/>
    </source>
</evidence>
<sequence>MNNPVKNLKQLIRQNQKLRKQLHSLTKWILFESITISIGATCTFLSVQTIAVKFFDHQLGEDPIISLGMLFPMGILVATLSFSFSLYLIRYFLKLSHGLAQIADGDYDTLLDEDHAGPLREVYHDFNQMGRELKSVRALKEDFTNEFSHEFKTPLTSISGFAHLLLERDLPKEQREKYLQIIANEADRLTELTKNQLLLSNLETQQLPPDKEPYSLDEQIRTCVICLYPQCQEKNIDVSVELSPMTYYGNQELMQHVWQNLIGNAVKYTPEHGRITISSKETDSVYEISVSDTGIGMTEEEIQKIFQKYYQVKKEKSSKGLGLGLPIAARIVELYNGRISVSSIPGKGTVFTVFLTF</sequence>
<dbReference type="PROSITE" id="PS50109">
    <property type="entry name" value="HIS_KIN"/>
    <property type="match status" value="1"/>
</dbReference>
<feature type="domain" description="Histidine kinase" evidence="13">
    <location>
        <begin position="146"/>
        <end position="357"/>
    </location>
</feature>
<comment type="caution">
    <text evidence="15">The sequence shown here is derived from an EMBL/GenBank/DDBJ whole genome shotgun (WGS) entry which is preliminary data.</text>
</comment>
<dbReference type="InterPro" id="IPR003661">
    <property type="entry name" value="HisK_dim/P_dom"/>
</dbReference>
<dbReference type="Gene3D" id="1.10.287.130">
    <property type="match status" value="1"/>
</dbReference>
<dbReference type="Proteomes" id="UP000005561">
    <property type="component" value="Unassembled WGS sequence"/>
</dbReference>
<organism evidence="15 16">
    <name type="scientific">Marvinbryantia formatexigens DSM 14469</name>
    <dbReference type="NCBI Taxonomy" id="478749"/>
    <lineage>
        <taxon>Bacteria</taxon>
        <taxon>Bacillati</taxon>
        <taxon>Bacillota</taxon>
        <taxon>Clostridia</taxon>
        <taxon>Lachnospirales</taxon>
        <taxon>Lachnospiraceae</taxon>
        <taxon>Marvinbryantia</taxon>
    </lineage>
</organism>
<evidence type="ECO:0000259" key="13">
    <source>
        <dbReference type="PROSITE" id="PS50109"/>
    </source>
</evidence>
<gene>
    <name evidence="15" type="ORF">BRYFOR_08930</name>
</gene>
<dbReference type="PANTHER" id="PTHR43711">
    <property type="entry name" value="TWO-COMPONENT HISTIDINE KINASE"/>
    <property type="match status" value="1"/>
</dbReference>
<dbReference type="InterPro" id="IPR036890">
    <property type="entry name" value="HATPase_C_sf"/>
</dbReference>
<dbReference type="SUPFAM" id="SSF55874">
    <property type="entry name" value="ATPase domain of HSP90 chaperone/DNA topoisomerase II/histidine kinase"/>
    <property type="match status" value="1"/>
</dbReference>
<dbReference type="Gene3D" id="3.30.565.10">
    <property type="entry name" value="Histidine kinase-like ATPase, C-terminal domain"/>
    <property type="match status" value="1"/>
</dbReference>
<feature type="transmembrane region" description="Helical" evidence="12">
    <location>
        <begin position="28"/>
        <end position="52"/>
    </location>
</feature>
<proteinExistence type="predicted"/>
<keyword evidence="4" id="KW-1003">Cell membrane</keyword>
<keyword evidence="5" id="KW-0597">Phosphoprotein</keyword>
<dbReference type="GO" id="GO:0000155">
    <property type="term" value="F:phosphorelay sensor kinase activity"/>
    <property type="evidence" value="ECO:0007669"/>
    <property type="project" value="InterPro"/>
</dbReference>
<evidence type="ECO:0000256" key="1">
    <source>
        <dbReference type="ARBA" id="ARBA00000085"/>
    </source>
</evidence>
<dbReference type="OrthoDB" id="9813151at2"/>
<dbReference type="eggNOG" id="COG2205">
    <property type="taxonomic scope" value="Bacteria"/>
</dbReference>
<dbReference type="PRINTS" id="PR00344">
    <property type="entry name" value="BCTRLSENSOR"/>
</dbReference>
<evidence type="ECO:0000256" key="6">
    <source>
        <dbReference type="ARBA" id="ARBA00022679"/>
    </source>
</evidence>
<keyword evidence="7" id="KW-0547">Nucleotide-binding</keyword>
<dbReference type="GO" id="GO:0005524">
    <property type="term" value="F:ATP binding"/>
    <property type="evidence" value="ECO:0007669"/>
    <property type="project" value="UniProtKB-KW"/>
</dbReference>
<keyword evidence="10" id="KW-0902">Two-component regulatory system</keyword>
<dbReference type="GO" id="GO:0005886">
    <property type="term" value="C:plasma membrane"/>
    <property type="evidence" value="ECO:0007669"/>
    <property type="project" value="UniProtKB-SubCell"/>
</dbReference>
<evidence type="ECO:0000313" key="16">
    <source>
        <dbReference type="Proteomes" id="UP000005561"/>
    </source>
</evidence>
<dbReference type="FunFam" id="3.30.565.10:FF:000023">
    <property type="entry name" value="PAS domain-containing sensor histidine kinase"/>
    <property type="match status" value="1"/>
</dbReference>
<name>C6LJU3_9FIRM</name>
<dbReference type="PROSITE" id="PS50885">
    <property type="entry name" value="HAMP"/>
    <property type="match status" value="1"/>
</dbReference>
<evidence type="ECO:0000256" key="11">
    <source>
        <dbReference type="ARBA" id="ARBA00023136"/>
    </source>
</evidence>
<dbReference type="SMART" id="SM00388">
    <property type="entry name" value="HisKA"/>
    <property type="match status" value="1"/>
</dbReference>
<dbReference type="EC" id="2.7.13.3" evidence="3"/>
<dbReference type="CDD" id="cd06225">
    <property type="entry name" value="HAMP"/>
    <property type="match status" value="1"/>
</dbReference>
<comment type="catalytic activity">
    <reaction evidence="1">
        <text>ATP + protein L-histidine = ADP + protein N-phospho-L-histidine.</text>
        <dbReference type="EC" id="2.7.13.3"/>
    </reaction>
</comment>
<dbReference type="SMART" id="SM00304">
    <property type="entry name" value="HAMP"/>
    <property type="match status" value="1"/>
</dbReference>
<comment type="subcellular location">
    <subcellularLocation>
        <location evidence="2">Cell membrane</location>
    </subcellularLocation>
</comment>
<dbReference type="EMBL" id="ACCL02000022">
    <property type="protein sequence ID" value="EET59021.1"/>
    <property type="molecule type" value="Genomic_DNA"/>
</dbReference>